<reference evidence="1 2" key="1">
    <citation type="submission" date="2014-04" db="EMBL/GenBank/DDBJ databases">
        <authorList>
            <consortium name="DOE Joint Genome Institute"/>
            <person name="Kuo A."/>
            <person name="Kohler A."/>
            <person name="Costa M.D."/>
            <person name="Nagy L.G."/>
            <person name="Floudas D."/>
            <person name="Copeland A."/>
            <person name="Barry K.W."/>
            <person name="Cichocki N."/>
            <person name="Veneault-Fourrey C."/>
            <person name="LaButti K."/>
            <person name="Lindquist E.A."/>
            <person name="Lipzen A."/>
            <person name="Lundell T."/>
            <person name="Morin E."/>
            <person name="Murat C."/>
            <person name="Sun H."/>
            <person name="Tunlid A."/>
            <person name="Henrissat B."/>
            <person name="Grigoriev I.V."/>
            <person name="Hibbett D.S."/>
            <person name="Martin F."/>
            <person name="Nordberg H.P."/>
            <person name="Cantor M.N."/>
            <person name="Hua S.X."/>
        </authorList>
    </citation>
    <scope>NUCLEOTIDE SEQUENCE [LARGE SCALE GENOMIC DNA]</scope>
    <source>
        <strain evidence="1 2">441</strain>
    </source>
</reference>
<protein>
    <submittedName>
        <fullName evidence="1">Uncharacterized protein</fullName>
    </submittedName>
</protein>
<evidence type="ECO:0000313" key="1">
    <source>
        <dbReference type="EMBL" id="KIK21833.1"/>
    </source>
</evidence>
<organism evidence="1 2">
    <name type="scientific">Pisolithus microcarpus 441</name>
    <dbReference type="NCBI Taxonomy" id="765257"/>
    <lineage>
        <taxon>Eukaryota</taxon>
        <taxon>Fungi</taxon>
        <taxon>Dikarya</taxon>
        <taxon>Basidiomycota</taxon>
        <taxon>Agaricomycotina</taxon>
        <taxon>Agaricomycetes</taxon>
        <taxon>Agaricomycetidae</taxon>
        <taxon>Boletales</taxon>
        <taxon>Sclerodermatineae</taxon>
        <taxon>Pisolithaceae</taxon>
        <taxon>Pisolithus</taxon>
    </lineage>
</organism>
<reference evidence="2" key="2">
    <citation type="submission" date="2015-01" db="EMBL/GenBank/DDBJ databases">
        <title>Evolutionary Origins and Diversification of the Mycorrhizal Mutualists.</title>
        <authorList>
            <consortium name="DOE Joint Genome Institute"/>
            <consortium name="Mycorrhizal Genomics Consortium"/>
            <person name="Kohler A."/>
            <person name="Kuo A."/>
            <person name="Nagy L.G."/>
            <person name="Floudas D."/>
            <person name="Copeland A."/>
            <person name="Barry K.W."/>
            <person name="Cichocki N."/>
            <person name="Veneault-Fourrey C."/>
            <person name="LaButti K."/>
            <person name="Lindquist E.A."/>
            <person name="Lipzen A."/>
            <person name="Lundell T."/>
            <person name="Morin E."/>
            <person name="Murat C."/>
            <person name="Riley R."/>
            <person name="Ohm R."/>
            <person name="Sun H."/>
            <person name="Tunlid A."/>
            <person name="Henrissat B."/>
            <person name="Grigoriev I.V."/>
            <person name="Hibbett D.S."/>
            <person name="Martin F."/>
        </authorList>
    </citation>
    <scope>NUCLEOTIDE SEQUENCE [LARGE SCALE GENOMIC DNA]</scope>
    <source>
        <strain evidence="2">441</strain>
    </source>
</reference>
<evidence type="ECO:0000313" key="2">
    <source>
        <dbReference type="Proteomes" id="UP000054018"/>
    </source>
</evidence>
<sequence length="175" mass="20304">MGRLGYRIHWSLRRFWTYLLASFPGKTFCAGFRFPLCRNLYSCFAHCRCRSLNWHQKNYEWRSLYLSTASRMQKQATLRKISCCCIHITGTPDRFGTTSILPRIYANHAPLPAVCSMWCQPPLSSLILTLTSWISCRHCMRHIIRSLTYASAVPCLFGLVIHNMFQCGDVAIRML</sequence>
<dbReference type="HOGENOM" id="CLU_1533176_0_0_1"/>
<gene>
    <name evidence="1" type="ORF">PISMIDRAFT_533969</name>
</gene>
<accession>A0A0C9ZQ22</accession>
<keyword evidence="2" id="KW-1185">Reference proteome</keyword>
<dbReference type="EMBL" id="KN833746">
    <property type="protein sequence ID" value="KIK21833.1"/>
    <property type="molecule type" value="Genomic_DNA"/>
</dbReference>
<proteinExistence type="predicted"/>
<dbReference type="Proteomes" id="UP000054018">
    <property type="component" value="Unassembled WGS sequence"/>
</dbReference>
<name>A0A0C9ZQ22_9AGAM</name>
<dbReference type="OrthoDB" id="10345582at2759"/>
<dbReference type="AlphaFoldDB" id="A0A0C9ZQ22"/>